<dbReference type="EMBL" id="ADTU01005888">
    <property type="status" value="NOT_ANNOTATED_CDS"/>
    <property type="molecule type" value="Genomic_DNA"/>
</dbReference>
<evidence type="ECO:0000256" key="5">
    <source>
        <dbReference type="SAM" id="MobiDB-lite"/>
    </source>
</evidence>
<protein>
    <recommendedName>
        <fullName evidence="6">BED-type domain-containing protein</fullName>
    </recommendedName>
</protein>
<feature type="compositionally biased region" description="Polar residues" evidence="5">
    <location>
        <begin position="938"/>
        <end position="951"/>
    </location>
</feature>
<feature type="domain" description="BED-type" evidence="6">
    <location>
        <begin position="517"/>
        <end position="566"/>
    </location>
</feature>
<dbReference type="EMBL" id="ADTU01005890">
    <property type="status" value="NOT_ANNOTATED_CDS"/>
    <property type="molecule type" value="Genomic_DNA"/>
</dbReference>
<gene>
    <name evidence="7" type="primary">105626746</name>
</gene>
<feature type="domain" description="BED-type" evidence="6">
    <location>
        <begin position="293"/>
        <end position="342"/>
    </location>
</feature>
<feature type="region of interest" description="Disordered" evidence="5">
    <location>
        <begin position="634"/>
        <end position="658"/>
    </location>
</feature>
<organism evidence="7 8">
    <name type="scientific">Atta cephalotes</name>
    <name type="common">Leafcutter ant</name>
    <dbReference type="NCBI Taxonomy" id="12957"/>
    <lineage>
        <taxon>Eukaryota</taxon>
        <taxon>Metazoa</taxon>
        <taxon>Ecdysozoa</taxon>
        <taxon>Arthropoda</taxon>
        <taxon>Hexapoda</taxon>
        <taxon>Insecta</taxon>
        <taxon>Pterygota</taxon>
        <taxon>Neoptera</taxon>
        <taxon>Endopterygota</taxon>
        <taxon>Hymenoptera</taxon>
        <taxon>Apocrita</taxon>
        <taxon>Aculeata</taxon>
        <taxon>Formicoidea</taxon>
        <taxon>Formicidae</taxon>
        <taxon>Myrmicinae</taxon>
        <taxon>Atta</taxon>
    </lineage>
</organism>
<keyword evidence="1" id="KW-0479">Metal-binding</keyword>
<dbReference type="InParanoid" id="A0A158P0X3"/>
<feature type="compositionally biased region" description="Basic residues" evidence="5">
    <location>
        <begin position="841"/>
        <end position="850"/>
    </location>
</feature>
<feature type="region of interest" description="Disordered" evidence="5">
    <location>
        <begin position="400"/>
        <end position="443"/>
    </location>
</feature>
<keyword evidence="3" id="KW-0862">Zinc</keyword>
<evidence type="ECO:0000313" key="7">
    <source>
        <dbReference type="EnsemblMetazoa" id="XP_012063431.1"/>
    </source>
</evidence>
<dbReference type="GO" id="GO:0008270">
    <property type="term" value="F:zinc ion binding"/>
    <property type="evidence" value="ECO:0007669"/>
    <property type="project" value="UniProtKB-KW"/>
</dbReference>
<proteinExistence type="predicted"/>
<sequence>MALQKRSDNWIWKHVLKLDDSIIQCNIDNCKKTYTMINKGEYRVIMTMKGHLYHEHGKYDEQDRLKWLNDNDLIWRYFDKANLYTANCKLCGGLFRQSYVPLIKSHLQSHRQEIRADVQKEIADNSLSQYYIINMEDFIARCKRCNDKMDIFYGIDALTHHTCLKKTQCLRSRQKPEDNNVNRMTQQSTTTENTNMNSHDNVNSQPGNRENQQSDTSRQCVDEMTARERSNNWVWKHLLKLDDSTVQCNIDNCNKIYNTTFDRSKGRMIVIIKGHLYHEHGKYDEEDRLKWENDNDLIWRYFDKEGLYKEKCKFCYDSLSVSYTPSLRDHLRQYHRQKIRAGVRKEIADKSLSQHFEIHEKEFYASCKRCNHKMDIFYGTDALTHHICLKKNRLKFGQKSEDNNVNKITQQSTVTENTNTSSHHDDINNQPRNRENQQSDTSGHCADVMAARETSNNWVWKHLLKLNDSTVQCNIDNCDKTYTTFDRNKGRLTMMIKGHLYHEHEKYDEEDRLKWENDNDLIWRYFDKVGLYKEKCKFCKDTLFISYIPSLRHHLRQYHRQKIRADILKEISDKSLSQYFEIHEKEFSARCKCCNVEKNIFFGIDALIHHMQENQCVRYLNEELEDNNTMTQSIADENTSSHDNLNRQALGNREDQQSDTSRCCTDVMAALEGSNKWVWNHVLKLDNFTVQCNIDGCDQIYINRNRKLINRMITTIKEHLYHKHEIWNEEDRLKWVNNNDLIWRYFDKVDLYKEKCKFCNISLHQAHIPFIKKHLQRHHQEIITIVRKEIADKSLSQDFEIDEKEFSALCKYCSVKKNIFYGTDVLTHICSKKNQCLKSMSRQKSKHNNVNRKTQPRTQQSIATENAITSSHHDDINKQVPRNQDQQRNEEEAAENAITSSHDDINRQVPRNQDQQRYEEGAADENAITSSHHDDINRQTPRNQDQQSSEGINIDDTVQFLDYNHGSTYCYVLGNQDGPQSSEENNTDNIVFLADVSDASSHNDSTNWQGLGYQIDQQRMMHQPVAAVNMATSYHEESTYCSEENNTNNTNNIVFLAHDVSDVSSHYDGTNWQGLGYQIDQQRSEENNTNNIVFLGHDVSDVNSHYDGTNWQGLGYQIDQQKYVNQQSAEENNTDNIVFLGHDVSDVSSHYDGTNWQGLGYQVDQQSSEENSTNNIVFLGHDVSDVNSHYDGTNWQGLGYQIDQQSSEGNNTNSIVFLAHDVSDVNSSHDGTNWQTLGYQEDQQRMMHQFVAAGNVATNFHNDDTNWQAVGYLVDQQRYVKTNISNVHRMMHQFVAAENVVTSSHNDGTTLQAPGNQENE</sequence>
<reference evidence="7" key="2">
    <citation type="submission" date="2016-04" db="UniProtKB">
        <authorList>
            <consortium name="EnsemblMetazoa"/>
        </authorList>
    </citation>
    <scope>IDENTIFICATION</scope>
</reference>
<feature type="domain" description="BED-type" evidence="6">
    <location>
        <begin position="737"/>
        <end position="786"/>
    </location>
</feature>
<dbReference type="PROSITE" id="PS50808">
    <property type="entry name" value="ZF_BED"/>
    <property type="match status" value="3"/>
</dbReference>
<dbReference type="InterPro" id="IPR003656">
    <property type="entry name" value="Znf_BED"/>
</dbReference>
<evidence type="ECO:0000256" key="3">
    <source>
        <dbReference type="ARBA" id="ARBA00022833"/>
    </source>
</evidence>
<evidence type="ECO:0000256" key="1">
    <source>
        <dbReference type="ARBA" id="ARBA00022723"/>
    </source>
</evidence>
<feature type="compositionally biased region" description="Polar residues" evidence="5">
    <location>
        <begin position="181"/>
        <end position="219"/>
    </location>
</feature>
<dbReference type="Proteomes" id="UP000005205">
    <property type="component" value="Unassembled WGS sequence"/>
</dbReference>
<accession>A0A158P0X3</accession>
<feature type="compositionally biased region" description="Basic and acidic residues" evidence="5">
    <location>
        <begin position="422"/>
        <end position="437"/>
    </location>
</feature>
<dbReference type="EMBL" id="ADTU01005889">
    <property type="status" value="NOT_ANNOTATED_CDS"/>
    <property type="molecule type" value="Genomic_DNA"/>
</dbReference>
<keyword evidence="2 4" id="KW-0863">Zinc-finger</keyword>
<feature type="compositionally biased region" description="Polar residues" evidence="5">
    <location>
        <begin position="405"/>
        <end position="421"/>
    </location>
</feature>
<evidence type="ECO:0000256" key="4">
    <source>
        <dbReference type="PROSITE-ProRule" id="PRU00027"/>
    </source>
</evidence>
<evidence type="ECO:0000256" key="2">
    <source>
        <dbReference type="ARBA" id="ARBA00022771"/>
    </source>
</evidence>
<feature type="compositionally biased region" description="Polar residues" evidence="5">
    <location>
        <begin position="634"/>
        <end position="649"/>
    </location>
</feature>
<name>A0A158P0X3_ATTCE</name>
<reference evidence="8" key="1">
    <citation type="journal article" date="2011" name="PLoS Genet.">
        <title>The genome sequence of the leaf-cutter ant Atta cephalotes reveals insights into its obligate symbiotic lifestyle.</title>
        <authorList>
            <person name="Suen G."/>
            <person name="Teiling C."/>
            <person name="Li L."/>
            <person name="Holt C."/>
            <person name="Abouheif E."/>
            <person name="Bornberg-Bauer E."/>
            <person name="Bouffard P."/>
            <person name="Caldera E.J."/>
            <person name="Cash E."/>
            <person name="Cavanaugh A."/>
            <person name="Denas O."/>
            <person name="Elhaik E."/>
            <person name="Fave M.J."/>
            <person name="Gadau J."/>
            <person name="Gibson J.D."/>
            <person name="Graur D."/>
            <person name="Grubbs K.J."/>
            <person name="Hagen D.E."/>
            <person name="Harkins T.T."/>
            <person name="Helmkampf M."/>
            <person name="Hu H."/>
            <person name="Johnson B.R."/>
            <person name="Kim J."/>
            <person name="Marsh S.E."/>
            <person name="Moeller J.A."/>
            <person name="Munoz-Torres M.C."/>
            <person name="Murphy M.C."/>
            <person name="Naughton M.C."/>
            <person name="Nigam S."/>
            <person name="Overson R."/>
            <person name="Rajakumar R."/>
            <person name="Reese J.T."/>
            <person name="Scott J.J."/>
            <person name="Smith C.R."/>
            <person name="Tao S."/>
            <person name="Tsutsui N.D."/>
            <person name="Viljakainen L."/>
            <person name="Wissler L."/>
            <person name="Yandell M.D."/>
            <person name="Zimmer F."/>
            <person name="Taylor J."/>
            <person name="Slater S.C."/>
            <person name="Clifton S.W."/>
            <person name="Warren W.C."/>
            <person name="Elsik C.G."/>
            <person name="Smith C.D."/>
            <person name="Weinstock G.M."/>
            <person name="Gerardo N.M."/>
            <person name="Currie C.R."/>
        </authorList>
    </citation>
    <scope>NUCLEOTIDE SEQUENCE [LARGE SCALE GENOMIC DNA]</scope>
</reference>
<evidence type="ECO:0000259" key="6">
    <source>
        <dbReference type="PROSITE" id="PS50808"/>
    </source>
</evidence>
<dbReference type="GO" id="GO:0003677">
    <property type="term" value="F:DNA binding"/>
    <property type="evidence" value="ECO:0007669"/>
    <property type="project" value="InterPro"/>
</dbReference>
<feature type="region of interest" description="Disordered" evidence="5">
    <location>
        <begin position="174"/>
        <end position="220"/>
    </location>
</feature>
<evidence type="ECO:0000313" key="8">
    <source>
        <dbReference type="Proteomes" id="UP000005205"/>
    </source>
</evidence>
<dbReference type="EnsemblMetazoa" id="XM_012208041.1">
    <property type="protein sequence ID" value="XP_012063431.1"/>
    <property type="gene ID" value="LOC105626746"/>
</dbReference>
<dbReference type="KEGG" id="acep:105626746"/>
<feature type="compositionally biased region" description="Polar residues" evidence="5">
    <location>
        <begin position="851"/>
        <end position="870"/>
    </location>
</feature>
<keyword evidence="8" id="KW-1185">Reference proteome</keyword>
<dbReference type="OrthoDB" id="7535775at2759"/>
<feature type="region of interest" description="Disordered" evidence="5">
    <location>
        <begin position="840"/>
        <end position="951"/>
    </location>
</feature>